<organism evidence="1 2">
    <name type="scientific">Lepeophtheirus salmonis</name>
    <name type="common">Salmon louse</name>
    <name type="synonym">Caligus salmonis</name>
    <dbReference type="NCBI Taxonomy" id="72036"/>
    <lineage>
        <taxon>Eukaryota</taxon>
        <taxon>Metazoa</taxon>
        <taxon>Ecdysozoa</taxon>
        <taxon>Arthropoda</taxon>
        <taxon>Crustacea</taxon>
        <taxon>Multicrustacea</taxon>
        <taxon>Hexanauplia</taxon>
        <taxon>Copepoda</taxon>
        <taxon>Siphonostomatoida</taxon>
        <taxon>Caligidae</taxon>
        <taxon>Lepeophtheirus</taxon>
    </lineage>
</organism>
<evidence type="ECO:0000313" key="1">
    <source>
        <dbReference type="EMBL" id="CAF2995792.1"/>
    </source>
</evidence>
<protein>
    <submittedName>
        <fullName evidence="1">(salmon louse) hypothetical protein</fullName>
    </submittedName>
</protein>
<sequence length="255" mass="28662">METNKSRSTSAIFGLGYDLTVEDGILTGVRFPTCWQVLRYLMWHVQKEVGQRSSVVSVVTRLNISPAQKAALIKLVIEKSGGDISCISKSYSTADKARRSTTNAIVKEIPENWNAHVFVTLHWDTKPLPTLKNKNIVQGRLPILIGIASEITLLGGVILKEMVRLCKVVLTGEDIPKEELYKQGDMHQARWMSKILYSIKKCLLEEQISLNGNAATSYQQYKLKDFVVFVAFVYWGWWLTAQSACLAPGSDLCMY</sequence>
<keyword evidence="2" id="KW-1185">Reference proteome</keyword>
<dbReference type="AlphaFoldDB" id="A0A7R8HBX3"/>
<dbReference type="EMBL" id="HG994586">
    <property type="protein sequence ID" value="CAF2995792.1"/>
    <property type="molecule type" value="Genomic_DNA"/>
</dbReference>
<reference evidence="1" key="1">
    <citation type="submission" date="2021-02" db="EMBL/GenBank/DDBJ databases">
        <authorList>
            <person name="Bekaert M."/>
        </authorList>
    </citation>
    <scope>NUCLEOTIDE SEQUENCE</scope>
    <source>
        <strain evidence="1">IoA-00</strain>
    </source>
</reference>
<evidence type="ECO:0000313" key="2">
    <source>
        <dbReference type="Proteomes" id="UP000675881"/>
    </source>
</evidence>
<accession>A0A7R8HBX3</accession>
<dbReference type="Proteomes" id="UP000675881">
    <property type="component" value="Chromosome 7"/>
</dbReference>
<proteinExistence type="predicted"/>
<name>A0A7R8HBX3_LEPSM</name>
<gene>
    <name evidence="1" type="ORF">LSAA_13076</name>
</gene>